<dbReference type="Proteomes" id="UP000693672">
    <property type="component" value="Unassembled WGS sequence"/>
</dbReference>
<accession>A0A916JYF7</accession>
<dbReference type="InterPro" id="IPR000843">
    <property type="entry name" value="HTH_LacI"/>
</dbReference>
<proteinExistence type="predicted"/>
<organism evidence="2 3">
    <name type="scientific">Paenibacillus solanacearum</name>
    <dbReference type="NCBI Taxonomy" id="2048548"/>
    <lineage>
        <taxon>Bacteria</taxon>
        <taxon>Bacillati</taxon>
        <taxon>Bacillota</taxon>
        <taxon>Bacilli</taxon>
        <taxon>Bacillales</taxon>
        <taxon>Paenibacillaceae</taxon>
        <taxon>Paenibacillus</taxon>
    </lineage>
</organism>
<dbReference type="RefSeq" id="WP_218091647.1">
    <property type="nucleotide sequence ID" value="NZ_CAJVAS010000006.1"/>
</dbReference>
<dbReference type="PANTHER" id="PTHR30146:SF154">
    <property type="entry name" value="TRANSCRIPTION REGULATOR, MEMBER OF GALR FAMILY"/>
    <property type="match status" value="1"/>
</dbReference>
<dbReference type="Pfam" id="PF13377">
    <property type="entry name" value="Peripla_BP_3"/>
    <property type="match status" value="1"/>
</dbReference>
<dbReference type="AlphaFoldDB" id="A0A916JYF7"/>
<comment type="caution">
    <text evidence="2">The sequence shown here is derived from an EMBL/GenBank/DDBJ whole genome shotgun (WGS) entry which is preliminary data.</text>
</comment>
<dbReference type="CDD" id="cd06267">
    <property type="entry name" value="PBP1_LacI_sugar_binding-like"/>
    <property type="match status" value="1"/>
</dbReference>
<evidence type="ECO:0000313" key="3">
    <source>
        <dbReference type="Proteomes" id="UP000693672"/>
    </source>
</evidence>
<dbReference type="GO" id="GO:0003700">
    <property type="term" value="F:DNA-binding transcription factor activity"/>
    <property type="evidence" value="ECO:0007669"/>
    <property type="project" value="TreeGrafter"/>
</dbReference>
<gene>
    <name evidence="2" type="primary">rbsR_4</name>
    <name evidence="2" type="ORF">PAESOLCIP111_01851</name>
</gene>
<reference evidence="2" key="1">
    <citation type="submission" date="2021-06" db="EMBL/GenBank/DDBJ databases">
        <authorList>
            <person name="Criscuolo A."/>
        </authorList>
    </citation>
    <scope>NUCLEOTIDE SEQUENCE</scope>
    <source>
        <strain evidence="2">CIP111600</strain>
    </source>
</reference>
<evidence type="ECO:0000313" key="2">
    <source>
        <dbReference type="EMBL" id="CAG7615991.1"/>
    </source>
</evidence>
<dbReference type="GO" id="GO:0000976">
    <property type="term" value="F:transcription cis-regulatory region binding"/>
    <property type="evidence" value="ECO:0007669"/>
    <property type="project" value="TreeGrafter"/>
</dbReference>
<evidence type="ECO:0000259" key="1">
    <source>
        <dbReference type="PROSITE" id="PS50932"/>
    </source>
</evidence>
<dbReference type="InterPro" id="IPR046335">
    <property type="entry name" value="LacI/GalR-like_sensor"/>
</dbReference>
<name>A0A916JYF7_9BACL</name>
<keyword evidence="3" id="KW-1185">Reference proteome</keyword>
<dbReference type="PROSITE" id="PS50932">
    <property type="entry name" value="HTH_LACI_2"/>
    <property type="match status" value="1"/>
</dbReference>
<dbReference type="CDD" id="cd01392">
    <property type="entry name" value="HTH_LacI"/>
    <property type="match status" value="1"/>
</dbReference>
<dbReference type="Pfam" id="PF00356">
    <property type="entry name" value="LacI"/>
    <property type="match status" value="1"/>
</dbReference>
<sequence length="357" mass="39539">MKRRVKLEDIAKVVGVSKMAVSLAMRGDRSISRETAEKVKAVAKEMGYVPNRMAQSLVKGKSNTIALLISAPLHDDYQNQIIRGAVSYGMKRGYTLFVAPVRAELESSYIEKYKNMMVDGFLAFPSAKSDNYRAMKQDGIPFVFYTKYIQDLECDYVVCDDFKGGYMMTRHLIEAGHTRIGFVYDARLKQSSEVLERIRGYRQALQDNGLAYADDSLIPFELHYHEADMSTGALLHKNPEFAACLKSDNRPSALFVCNDITASSVYIAIKQLGLSIPQDVAVGGYEGVYLGSIMDPELTTVATPIAELGAKACQLLIDKIEGVVSPNETVHVRIEPKLLVRGSTSAKRNRPDNASQA</sequence>
<protein>
    <submittedName>
        <fullName evidence="2">Ribose operon repressor</fullName>
    </submittedName>
</protein>
<dbReference type="SMART" id="SM00354">
    <property type="entry name" value="HTH_LACI"/>
    <property type="match status" value="1"/>
</dbReference>
<feature type="domain" description="HTH lacI-type" evidence="1">
    <location>
        <begin position="5"/>
        <end position="59"/>
    </location>
</feature>
<dbReference type="EMBL" id="CAJVAS010000006">
    <property type="protein sequence ID" value="CAG7615991.1"/>
    <property type="molecule type" value="Genomic_DNA"/>
</dbReference>
<dbReference type="PANTHER" id="PTHR30146">
    <property type="entry name" value="LACI-RELATED TRANSCRIPTIONAL REPRESSOR"/>
    <property type="match status" value="1"/>
</dbReference>